<organism evidence="4 5">
    <name type="scientific">Smittium simulii</name>
    <dbReference type="NCBI Taxonomy" id="133385"/>
    <lineage>
        <taxon>Eukaryota</taxon>
        <taxon>Fungi</taxon>
        <taxon>Fungi incertae sedis</taxon>
        <taxon>Zoopagomycota</taxon>
        <taxon>Kickxellomycotina</taxon>
        <taxon>Harpellomycetes</taxon>
        <taxon>Harpellales</taxon>
        <taxon>Legeriomycetaceae</taxon>
        <taxon>Smittium</taxon>
    </lineage>
</organism>
<keyword evidence="5" id="KW-1185">Reference proteome</keyword>
<dbReference type="OrthoDB" id="5600040at2759"/>
<evidence type="ECO:0000256" key="3">
    <source>
        <dbReference type="SAM" id="SignalP"/>
    </source>
</evidence>
<evidence type="ECO:0000256" key="1">
    <source>
        <dbReference type="SAM" id="MobiDB-lite"/>
    </source>
</evidence>
<accession>A0A2T9YW82</accession>
<dbReference type="EMBL" id="MBFR01000029">
    <property type="protein sequence ID" value="PVU96546.1"/>
    <property type="molecule type" value="Genomic_DNA"/>
</dbReference>
<evidence type="ECO:0008006" key="6">
    <source>
        <dbReference type="Google" id="ProtNLM"/>
    </source>
</evidence>
<gene>
    <name evidence="4" type="ORF">BB561_001104</name>
</gene>
<feature type="region of interest" description="Disordered" evidence="1">
    <location>
        <begin position="193"/>
        <end position="226"/>
    </location>
</feature>
<feature type="chain" id="PRO_5015680297" description="G-protein coupled receptors family 1 profile domain-containing protein" evidence="3">
    <location>
        <begin position="23"/>
        <end position="361"/>
    </location>
</feature>
<feature type="transmembrane region" description="Helical" evidence="2">
    <location>
        <begin position="126"/>
        <end position="147"/>
    </location>
</feature>
<keyword evidence="2" id="KW-0812">Transmembrane</keyword>
<evidence type="ECO:0000256" key="2">
    <source>
        <dbReference type="SAM" id="Phobius"/>
    </source>
</evidence>
<name>A0A2T9YW82_9FUNG</name>
<feature type="signal peptide" evidence="3">
    <location>
        <begin position="1"/>
        <end position="22"/>
    </location>
</feature>
<dbReference type="Proteomes" id="UP000245383">
    <property type="component" value="Unassembled WGS sequence"/>
</dbReference>
<keyword evidence="3" id="KW-0732">Signal</keyword>
<evidence type="ECO:0000313" key="4">
    <source>
        <dbReference type="EMBL" id="PVU96546.1"/>
    </source>
</evidence>
<protein>
    <recommendedName>
        <fullName evidence="6">G-protein coupled receptors family 1 profile domain-containing protein</fullName>
    </recommendedName>
</protein>
<reference evidence="4 5" key="1">
    <citation type="journal article" date="2018" name="MBio">
        <title>Comparative Genomics Reveals the Core Gene Toolbox for the Fungus-Insect Symbiosis.</title>
        <authorList>
            <person name="Wang Y."/>
            <person name="Stata M."/>
            <person name="Wang W."/>
            <person name="Stajich J.E."/>
            <person name="White M.M."/>
            <person name="Moncalvo J.M."/>
        </authorList>
    </citation>
    <scope>NUCLEOTIDE SEQUENCE [LARGE SCALE GENOMIC DNA]</scope>
    <source>
        <strain evidence="4 5">SWE-8-4</strain>
    </source>
</reference>
<feature type="compositionally biased region" description="Polar residues" evidence="1">
    <location>
        <begin position="213"/>
        <end position="226"/>
    </location>
</feature>
<keyword evidence="2" id="KW-1133">Transmembrane helix</keyword>
<dbReference type="STRING" id="133385.A0A2T9YW82"/>
<sequence length="361" mass="40263">MSIPSAYSLCIVLIVIYKIVTEQQKICYTFKQLNQGREHDGTNKTGPKANRSIFCYIKQILNKFPSFNTSASPSVQKVYSAILRITLYPIVPVILTILFIAIGYINNSSANTVDPNAQKNAAKLAYFFYAYSGLLNVFIFCFDPAFGKSYKSLFVSRVGLLTFLPIKNSRKSTASTLQNTSVNNNHALLKKSQTFKEKSKSPSDSFAKIHSPEINNPSTDQKTDKSLNLNIPYNSANSEKNTNLHITSKGESVNMVAIDLSVEDGKKIKNSTNIITENTSHKIDASYNVLRVGQTLETSPDSNTNSQSSLNINTIDSDNYMNDRSIDVYDESSLKNTFISTYITMKSALSNTKTSNRLWYL</sequence>
<evidence type="ECO:0000313" key="5">
    <source>
        <dbReference type="Proteomes" id="UP000245383"/>
    </source>
</evidence>
<feature type="transmembrane region" description="Helical" evidence="2">
    <location>
        <begin position="85"/>
        <end position="106"/>
    </location>
</feature>
<keyword evidence="2" id="KW-0472">Membrane</keyword>
<proteinExistence type="predicted"/>
<dbReference type="AlphaFoldDB" id="A0A2T9YW82"/>
<comment type="caution">
    <text evidence="4">The sequence shown here is derived from an EMBL/GenBank/DDBJ whole genome shotgun (WGS) entry which is preliminary data.</text>
</comment>